<keyword evidence="3" id="KW-1185">Reference proteome</keyword>
<comment type="caution">
    <text evidence="2">The sequence shown here is derived from an EMBL/GenBank/DDBJ whole genome shotgun (WGS) entry which is preliminary data.</text>
</comment>
<sequence>MNTSANVRPFLDLEASVDRWDSSTDDEDGDQGFINDDDMDEEIGSSIDHHSLNRSMDGDAPASDHDSLFSNDSHSSLFSELERDERCSGRTDDALHGRDFEETCHVDEDNGELWMVKCKKGKERYLLQYLKRYIDKFNAKDIFRNIRLYDDDCGFIYVQTANPGRAAYVLGRCPVTVHKRDGFHGLNMKVITDPVEVGMALYLRPMADVFLEPTAAWGRGPKKGSWVRLGSGKGSTALMLAVEPTEKDFIGDRMEEPLVDLSGRLYYNDPALVLGVYADTVKVAFIPRMHPSDIERHWPHGKISPEWVQTLVFNPCSFKQRQGIDTVWKGRQFPEFHFEHGLMVKTIPLSLIRPLTRFPNALEGRLLLQCNHPVVISNFPRISDWRFDIGDTVTSLSGQEGVVVEQSERGPVITRLSFSDAEDSGEEYSVGWALQKKWSIGDYVRHISGVCGVVVETREDVIVVQDIRGSLEYDFAGHVNSFRVTQRDEHAVGYRMARQNDARRPHWLEAAQLGPQDMRCYDDFNHFREVWNNQLHLRRSTQQVFVLTHNEATSLLRKTRTDKIPWKGREVLVSGNCPVKGELATIADVHIGEDTKSGLMVTVESIIQGRAGKRFKLDYDFVVDRQWELPLHLIERPLLSIFKPSAAYIHPLTFRVKCFKMPPPPPRQSTPPISCNQRSQSLADGTLSYIDPAFDPHFTTFPGVDEFNDPFDIQTSTPSWQSIVRHDSQQWLYQAEKTAGLTFKAIVNGEVAGRMFKQKKMDVHIATTDSDKRAVLQFYKREREISPNVECHPVHALVNTLEPVYVFSGPHAHSIAVRASSAHINGQLHLCGFVVLNLEGQTIDFTQPIQFLPSNACVLSVKKHITDQLQYYIGIWKETQEAALRGRSRK</sequence>
<protein>
    <submittedName>
        <fullName evidence="2">Uncharacterized protein</fullName>
    </submittedName>
</protein>
<dbReference type="Proteomes" id="UP001383192">
    <property type="component" value="Unassembled WGS sequence"/>
</dbReference>
<evidence type="ECO:0000256" key="1">
    <source>
        <dbReference type="SAM" id="MobiDB-lite"/>
    </source>
</evidence>
<feature type="compositionally biased region" description="Acidic residues" evidence="1">
    <location>
        <begin position="23"/>
        <end position="43"/>
    </location>
</feature>
<reference evidence="2 3" key="1">
    <citation type="submission" date="2024-01" db="EMBL/GenBank/DDBJ databases">
        <title>A draft genome for a cacao thread blight-causing isolate of Paramarasmius palmivorus.</title>
        <authorList>
            <person name="Baruah I.K."/>
            <person name="Bukari Y."/>
            <person name="Amoako-Attah I."/>
            <person name="Meinhardt L.W."/>
            <person name="Bailey B.A."/>
            <person name="Cohen S.P."/>
        </authorList>
    </citation>
    <scope>NUCLEOTIDE SEQUENCE [LARGE SCALE GENOMIC DNA]</scope>
    <source>
        <strain evidence="2 3">GH-12</strain>
    </source>
</reference>
<evidence type="ECO:0000313" key="3">
    <source>
        <dbReference type="Proteomes" id="UP001383192"/>
    </source>
</evidence>
<organism evidence="2 3">
    <name type="scientific">Paramarasmius palmivorus</name>
    <dbReference type="NCBI Taxonomy" id="297713"/>
    <lineage>
        <taxon>Eukaryota</taxon>
        <taxon>Fungi</taxon>
        <taxon>Dikarya</taxon>
        <taxon>Basidiomycota</taxon>
        <taxon>Agaricomycotina</taxon>
        <taxon>Agaricomycetes</taxon>
        <taxon>Agaricomycetidae</taxon>
        <taxon>Agaricales</taxon>
        <taxon>Marasmiineae</taxon>
        <taxon>Marasmiaceae</taxon>
        <taxon>Paramarasmius</taxon>
    </lineage>
</organism>
<gene>
    <name evidence="2" type="ORF">VNI00_018775</name>
</gene>
<name>A0AAW0AW90_9AGAR</name>
<evidence type="ECO:0000313" key="2">
    <source>
        <dbReference type="EMBL" id="KAK7016993.1"/>
    </source>
</evidence>
<feature type="region of interest" description="Disordered" evidence="1">
    <location>
        <begin position="1"/>
        <end position="66"/>
    </location>
</feature>
<dbReference type="EMBL" id="JAYKXP010000270">
    <property type="protein sequence ID" value="KAK7016993.1"/>
    <property type="molecule type" value="Genomic_DNA"/>
</dbReference>
<proteinExistence type="predicted"/>
<accession>A0AAW0AW90</accession>
<dbReference type="AlphaFoldDB" id="A0AAW0AW90"/>